<evidence type="ECO:0000259" key="2">
    <source>
        <dbReference type="Pfam" id="PF05970"/>
    </source>
</evidence>
<keyword evidence="1" id="KW-0233">DNA recombination</keyword>
<proteinExistence type="inferred from homology"/>
<comment type="caution">
    <text evidence="4">The sequence shown here is derived from an EMBL/GenBank/DDBJ whole genome shotgun (WGS) entry which is preliminary data.</text>
</comment>
<dbReference type="EMBL" id="JACTNZ010000009">
    <property type="protein sequence ID" value="KAG5531460.1"/>
    <property type="molecule type" value="Genomic_DNA"/>
</dbReference>
<dbReference type="InterPro" id="IPR010285">
    <property type="entry name" value="DNA_helicase_pif1-like_DEAD"/>
</dbReference>
<dbReference type="InterPro" id="IPR027417">
    <property type="entry name" value="P-loop_NTPase"/>
</dbReference>
<dbReference type="GO" id="GO:0006310">
    <property type="term" value="P:DNA recombination"/>
    <property type="evidence" value="ECO:0007669"/>
    <property type="project" value="UniProtKB-KW"/>
</dbReference>
<dbReference type="Proteomes" id="UP000823749">
    <property type="component" value="Chromosome 9"/>
</dbReference>
<dbReference type="Pfam" id="PF21530">
    <property type="entry name" value="Pif1_2B_dom"/>
    <property type="match status" value="1"/>
</dbReference>
<evidence type="ECO:0000256" key="1">
    <source>
        <dbReference type="RuleBase" id="RU363044"/>
    </source>
</evidence>
<dbReference type="CDD" id="cd18809">
    <property type="entry name" value="SF1_C_RecD"/>
    <property type="match status" value="1"/>
</dbReference>
<dbReference type="GO" id="GO:0000723">
    <property type="term" value="P:telomere maintenance"/>
    <property type="evidence" value="ECO:0007669"/>
    <property type="project" value="InterPro"/>
</dbReference>
<dbReference type="PANTHER" id="PTHR10492:SF94">
    <property type="entry name" value="ATP-DEPENDENT DNA HELICASE"/>
    <property type="match status" value="1"/>
</dbReference>
<dbReference type="GO" id="GO:0006281">
    <property type="term" value="P:DNA repair"/>
    <property type="evidence" value="ECO:0007669"/>
    <property type="project" value="UniProtKB-KW"/>
</dbReference>
<dbReference type="PANTHER" id="PTHR10492">
    <property type="match status" value="1"/>
</dbReference>
<keyword evidence="1" id="KW-0067">ATP-binding</keyword>
<keyword evidence="1" id="KW-0547">Nucleotide-binding</keyword>
<accession>A0AAV6IU30</accession>
<reference evidence="4" key="1">
    <citation type="submission" date="2020-08" db="EMBL/GenBank/DDBJ databases">
        <title>Plant Genome Project.</title>
        <authorList>
            <person name="Zhang R.-G."/>
        </authorList>
    </citation>
    <scope>NUCLEOTIDE SEQUENCE</scope>
    <source>
        <strain evidence="4">WSP0</strain>
        <tissue evidence="4">Leaf</tissue>
    </source>
</reference>
<dbReference type="GO" id="GO:0016787">
    <property type="term" value="F:hydrolase activity"/>
    <property type="evidence" value="ECO:0007669"/>
    <property type="project" value="UniProtKB-KW"/>
</dbReference>
<dbReference type="Gene3D" id="3.40.50.300">
    <property type="entry name" value="P-loop containing nucleotide triphosphate hydrolases"/>
    <property type="match status" value="2"/>
</dbReference>
<keyword evidence="1" id="KW-0234">DNA repair</keyword>
<dbReference type="Pfam" id="PF05970">
    <property type="entry name" value="PIF1"/>
    <property type="match status" value="1"/>
</dbReference>
<keyword evidence="1" id="KW-0378">Hydrolase</keyword>
<comment type="catalytic activity">
    <reaction evidence="1">
        <text>ATP + H2O = ADP + phosphate + H(+)</text>
        <dbReference type="Rhea" id="RHEA:13065"/>
        <dbReference type="ChEBI" id="CHEBI:15377"/>
        <dbReference type="ChEBI" id="CHEBI:15378"/>
        <dbReference type="ChEBI" id="CHEBI:30616"/>
        <dbReference type="ChEBI" id="CHEBI:43474"/>
        <dbReference type="ChEBI" id="CHEBI:456216"/>
        <dbReference type="EC" id="5.6.2.3"/>
    </reaction>
</comment>
<evidence type="ECO:0000313" key="5">
    <source>
        <dbReference type="Proteomes" id="UP000823749"/>
    </source>
</evidence>
<evidence type="ECO:0000259" key="3">
    <source>
        <dbReference type="Pfam" id="PF21530"/>
    </source>
</evidence>
<dbReference type="AlphaFoldDB" id="A0AAV6IU30"/>
<organism evidence="4 5">
    <name type="scientific">Rhododendron griersonianum</name>
    <dbReference type="NCBI Taxonomy" id="479676"/>
    <lineage>
        <taxon>Eukaryota</taxon>
        <taxon>Viridiplantae</taxon>
        <taxon>Streptophyta</taxon>
        <taxon>Embryophyta</taxon>
        <taxon>Tracheophyta</taxon>
        <taxon>Spermatophyta</taxon>
        <taxon>Magnoliopsida</taxon>
        <taxon>eudicotyledons</taxon>
        <taxon>Gunneridae</taxon>
        <taxon>Pentapetalae</taxon>
        <taxon>asterids</taxon>
        <taxon>Ericales</taxon>
        <taxon>Ericaceae</taxon>
        <taxon>Ericoideae</taxon>
        <taxon>Rhodoreae</taxon>
        <taxon>Rhododendron</taxon>
    </lineage>
</organism>
<sequence>MRTFRKRTRLQSIAENEFSKKTMLTEFFWMNANDPQAKATKYFYKDFPASFVWNKQSKTWKARQQKDVIGRIVSANPNEGERYYLRLLLTHIPGPTSYMDLRTVNGIVYSTFREAAIANGILEDDQSDDKCMEEGCAFRMPISLRQLFSTILVYCSPKNPKEVFLKYEEAMGEDYRKLQKLTANEARQKLLAAINSELESMGKSLKDFQLSDLRTTEITKNPICKEILDEINLQISQADLASIALLNEDQARAYKEITDAVFQTKPKAFFIDGPGGTGKTFLYRSILATIRSQNLIALATASSGVAASILPNGRTAHSRFKIPINGEGKLTCNVLPVIPKGSKEDCMNASIVRSYIWPQLQNMKLEINMRAKTDPSFSRYLLRVGNGLVPQNTEGQISIPDPLILQPNLSMQPLDQLIDFVFPNFNTYQADPLSFTDSAILTPKNQAVDEINDAMLARFPGEPTEYKSFDETNDSSQQGLYIDFLNSISPQGMPPHQLMLKENCPILMLRNINPSKGLCNGTRLICREFKKHLIVAEIAVGEKKHSIVFIPRIPLQPTDPHLYPVEFTRHQFPVRLCFAMTINKAQGQTLNTVGIYLPEPVFSHGQLYVALSRATTAMKIRVQLKPTTNDPLLAHHTKNIVYTELLTEAQCT</sequence>
<name>A0AAV6IU30_9ERIC</name>
<gene>
    <name evidence="4" type="ORF">RHGRI_026171</name>
</gene>
<dbReference type="GO" id="GO:0043139">
    <property type="term" value="F:5'-3' DNA helicase activity"/>
    <property type="evidence" value="ECO:0007669"/>
    <property type="project" value="UniProtKB-EC"/>
</dbReference>
<protein>
    <recommendedName>
        <fullName evidence="1">ATP-dependent DNA helicase</fullName>
        <ecNumber evidence="1">5.6.2.3</ecNumber>
    </recommendedName>
</protein>
<dbReference type="FunFam" id="3.40.50.300:FF:002884">
    <property type="entry name" value="ATP-dependent DNA helicase"/>
    <property type="match status" value="1"/>
</dbReference>
<evidence type="ECO:0000313" key="4">
    <source>
        <dbReference type="EMBL" id="KAG5531460.1"/>
    </source>
</evidence>
<keyword evidence="1" id="KW-0227">DNA damage</keyword>
<dbReference type="GO" id="GO:0005524">
    <property type="term" value="F:ATP binding"/>
    <property type="evidence" value="ECO:0007669"/>
    <property type="project" value="UniProtKB-KW"/>
</dbReference>
<feature type="domain" description="DNA helicase Pif1-like 2B" evidence="3">
    <location>
        <begin position="483"/>
        <end position="527"/>
    </location>
</feature>
<comment type="cofactor">
    <cofactor evidence="1">
        <name>Mg(2+)</name>
        <dbReference type="ChEBI" id="CHEBI:18420"/>
    </cofactor>
</comment>
<feature type="domain" description="DNA helicase Pif1-like DEAD-box helicase" evidence="2">
    <location>
        <begin position="246"/>
        <end position="334"/>
    </location>
</feature>
<keyword evidence="5" id="KW-1185">Reference proteome</keyword>
<dbReference type="SUPFAM" id="SSF52540">
    <property type="entry name" value="P-loop containing nucleoside triphosphate hydrolases"/>
    <property type="match status" value="2"/>
</dbReference>
<comment type="similarity">
    <text evidence="1">Belongs to the helicase family.</text>
</comment>
<dbReference type="EC" id="5.6.2.3" evidence="1"/>
<keyword evidence="1" id="KW-0347">Helicase</keyword>
<dbReference type="InterPro" id="IPR049163">
    <property type="entry name" value="Pif1-like_2B_dom"/>
</dbReference>